<evidence type="ECO:0000256" key="1">
    <source>
        <dbReference type="SAM" id="MobiDB-lite"/>
    </source>
</evidence>
<protein>
    <submittedName>
        <fullName evidence="2">Triosephosphate isomerase</fullName>
    </submittedName>
</protein>
<dbReference type="Proteomes" id="UP001219518">
    <property type="component" value="Unassembled WGS sequence"/>
</dbReference>
<accession>A0AAE1H7V7</accession>
<keyword evidence="2" id="KW-0413">Isomerase</keyword>
<gene>
    <name evidence="2" type="ORF">KUF71_025578</name>
</gene>
<dbReference type="GO" id="GO:0016853">
    <property type="term" value="F:isomerase activity"/>
    <property type="evidence" value="ECO:0007669"/>
    <property type="project" value="UniProtKB-KW"/>
</dbReference>
<comment type="caution">
    <text evidence="2">The sequence shown here is derived from an EMBL/GenBank/DDBJ whole genome shotgun (WGS) entry which is preliminary data.</text>
</comment>
<keyword evidence="3" id="KW-1185">Reference proteome</keyword>
<dbReference type="EMBL" id="JAHWGI010000518">
    <property type="protein sequence ID" value="KAK3916345.1"/>
    <property type="molecule type" value="Genomic_DNA"/>
</dbReference>
<feature type="compositionally biased region" description="Polar residues" evidence="1">
    <location>
        <begin position="221"/>
        <end position="251"/>
    </location>
</feature>
<feature type="compositionally biased region" description="Polar residues" evidence="1">
    <location>
        <begin position="138"/>
        <end position="159"/>
    </location>
</feature>
<evidence type="ECO:0000313" key="2">
    <source>
        <dbReference type="EMBL" id="KAK3916345.1"/>
    </source>
</evidence>
<proteinExistence type="predicted"/>
<evidence type="ECO:0000313" key="3">
    <source>
        <dbReference type="Proteomes" id="UP001219518"/>
    </source>
</evidence>
<feature type="region of interest" description="Disordered" evidence="1">
    <location>
        <begin position="131"/>
        <end position="163"/>
    </location>
</feature>
<reference evidence="2" key="2">
    <citation type="journal article" date="2023" name="BMC Genomics">
        <title>Pest status, molecular evolution, and epigenetic factors derived from the genome assembly of Frankliniella fusca, a thysanopteran phytovirus vector.</title>
        <authorList>
            <person name="Catto M.A."/>
            <person name="Labadie P.E."/>
            <person name="Jacobson A.L."/>
            <person name="Kennedy G.G."/>
            <person name="Srinivasan R."/>
            <person name="Hunt B.G."/>
        </authorList>
    </citation>
    <scope>NUCLEOTIDE SEQUENCE</scope>
    <source>
        <strain evidence="2">PL_HMW_Pooled</strain>
    </source>
</reference>
<feature type="region of interest" description="Disordered" evidence="1">
    <location>
        <begin position="209"/>
        <end position="262"/>
    </location>
</feature>
<sequence length="477" mass="53420">MWALLKDLCSGSLKKVEISEVYEILSGKRLVPYSPKHHDDFSSRKHYGRVKRDEDGVKRVRRVRILQIKDASEELNMVNVKNPTYKKQEVELFSDYTLTQEVKTVKNKRKDSKNLTNTSDMNMILKKFKGNSADKAGCSNQSQQSKDNGNRDPQQQSNIEMEDDSLYEKVINTSTEYLVNHFTIIQNNPDSKGPSKKTTAAIPIPELVSGLNENKGPEAVESSTAQHGSPYFSFSSESKVPEGSSTTSAANSIPELVPGLTGTTANEIHTPESLRHVSNPYEILQGEKYNEPMTSNNVDDTFEMENRRPRCCCPLVLTELKQLQEEVAGLKDLIKGNGEQSTSNPQKLWPIYNAVYVDQPPPPGTPKNMIYCGDTAKCLAVTAVDRCFMSNLTLRSTVNGLVSLMFPENLHKYGLQVKHYEGRLLFPRDAIIAITNLINANNRYRAKPGQSCQDITSAMVSDRLSKILSLLRGDKHQ</sequence>
<dbReference type="AlphaFoldDB" id="A0AAE1H7V7"/>
<name>A0AAE1H7V7_9NEOP</name>
<reference evidence="2" key="1">
    <citation type="submission" date="2021-07" db="EMBL/GenBank/DDBJ databases">
        <authorList>
            <person name="Catto M.A."/>
            <person name="Jacobson A."/>
            <person name="Kennedy G."/>
            <person name="Labadie P."/>
            <person name="Hunt B.G."/>
            <person name="Srinivasan R."/>
        </authorList>
    </citation>
    <scope>NUCLEOTIDE SEQUENCE</scope>
    <source>
        <strain evidence="2">PL_HMW_Pooled</strain>
        <tissue evidence="2">Head</tissue>
    </source>
</reference>
<organism evidence="2 3">
    <name type="scientific">Frankliniella fusca</name>
    <dbReference type="NCBI Taxonomy" id="407009"/>
    <lineage>
        <taxon>Eukaryota</taxon>
        <taxon>Metazoa</taxon>
        <taxon>Ecdysozoa</taxon>
        <taxon>Arthropoda</taxon>
        <taxon>Hexapoda</taxon>
        <taxon>Insecta</taxon>
        <taxon>Pterygota</taxon>
        <taxon>Neoptera</taxon>
        <taxon>Paraneoptera</taxon>
        <taxon>Thysanoptera</taxon>
        <taxon>Terebrantia</taxon>
        <taxon>Thripoidea</taxon>
        <taxon>Thripidae</taxon>
        <taxon>Frankliniella</taxon>
    </lineage>
</organism>